<protein>
    <recommendedName>
        <fullName evidence="2">OmpA-like domain-containing protein</fullName>
    </recommendedName>
</protein>
<sequence length="230" mass="25993">MVVININVMASGNKEYTLKGIYIDSDNGSTIEGVKVCIKNIKSGAKTTIYTDHEGQFVVTLEDESNYIVHGTKDLYFDQEEHNITTVGLEEQLVEVSFNISEVRFDTPYILSDLNFEVNHTYNVVEGDQHIDFLTELLSKNPTVSIRIRVHSDARGAESYNKLMTQERAEYIRKVLIDKNIVGKRISAEGVGEKELLNDCGNGVKCSGNKHLENRRIEIVLHKEIVTSRN</sequence>
<evidence type="ECO:0000259" key="2">
    <source>
        <dbReference type="PROSITE" id="PS51123"/>
    </source>
</evidence>
<dbReference type="SUPFAM" id="SSF103088">
    <property type="entry name" value="OmpA-like"/>
    <property type="match status" value="1"/>
</dbReference>
<keyword evidence="1" id="KW-0472">Membrane</keyword>
<proteinExistence type="predicted"/>
<comment type="caution">
    <text evidence="3">The sequence shown here is derived from an EMBL/GenBank/DDBJ whole genome shotgun (WGS) entry which is preliminary data.</text>
</comment>
<dbReference type="STRING" id="915059.NH26_09325"/>
<accession>A0A1S1Z034</accession>
<evidence type="ECO:0000313" key="3">
    <source>
        <dbReference type="EMBL" id="OHX66543.1"/>
    </source>
</evidence>
<organism evidence="3 4">
    <name type="scientific">Flammeovirga pacifica</name>
    <dbReference type="NCBI Taxonomy" id="915059"/>
    <lineage>
        <taxon>Bacteria</taxon>
        <taxon>Pseudomonadati</taxon>
        <taxon>Bacteroidota</taxon>
        <taxon>Cytophagia</taxon>
        <taxon>Cytophagales</taxon>
        <taxon>Flammeovirgaceae</taxon>
        <taxon>Flammeovirga</taxon>
    </lineage>
</organism>
<keyword evidence="4" id="KW-1185">Reference proteome</keyword>
<dbReference type="GO" id="GO:0016020">
    <property type="term" value="C:membrane"/>
    <property type="evidence" value="ECO:0007669"/>
    <property type="project" value="UniProtKB-UniRule"/>
</dbReference>
<dbReference type="InterPro" id="IPR006665">
    <property type="entry name" value="OmpA-like"/>
</dbReference>
<reference evidence="3 4" key="1">
    <citation type="journal article" date="2012" name="Int. J. Syst. Evol. Microbiol.">
        <title>Flammeovirga pacifica sp. nov., isolated from deep-sea sediment.</title>
        <authorList>
            <person name="Xu H."/>
            <person name="Fu Y."/>
            <person name="Yang N."/>
            <person name="Ding Z."/>
            <person name="Lai Q."/>
            <person name="Zeng R."/>
        </authorList>
    </citation>
    <scope>NUCLEOTIDE SEQUENCE [LARGE SCALE GENOMIC DNA]</scope>
    <source>
        <strain evidence="4">DSM 24597 / LMG 26175 / WPAGA1</strain>
    </source>
</reference>
<feature type="domain" description="OmpA-like" evidence="2">
    <location>
        <begin position="103"/>
        <end position="225"/>
    </location>
</feature>
<dbReference type="SUPFAM" id="SSF49478">
    <property type="entry name" value="Cna protein B-type domain"/>
    <property type="match status" value="1"/>
</dbReference>
<dbReference type="Pfam" id="PF00691">
    <property type="entry name" value="OmpA"/>
    <property type="match status" value="1"/>
</dbReference>
<dbReference type="CDD" id="cd07185">
    <property type="entry name" value="OmpA_C-like"/>
    <property type="match status" value="1"/>
</dbReference>
<gene>
    <name evidence="3" type="ORF">NH26_09325</name>
</gene>
<evidence type="ECO:0000256" key="1">
    <source>
        <dbReference type="PROSITE-ProRule" id="PRU00473"/>
    </source>
</evidence>
<evidence type="ECO:0000313" key="4">
    <source>
        <dbReference type="Proteomes" id="UP000179797"/>
    </source>
</evidence>
<dbReference type="EMBL" id="JRYR02000001">
    <property type="protein sequence ID" value="OHX66543.1"/>
    <property type="molecule type" value="Genomic_DNA"/>
</dbReference>
<dbReference type="Gene3D" id="2.60.40.1120">
    <property type="entry name" value="Carboxypeptidase-like, regulatory domain"/>
    <property type="match status" value="1"/>
</dbReference>
<dbReference type="Gene3D" id="3.30.1330.60">
    <property type="entry name" value="OmpA-like domain"/>
    <property type="match status" value="1"/>
</dbReference>
<dbReference type="Proteomes" id="UP000179797">
    <property type="component" value="Unassembled WGS sequence"/>
</dbReference>
<name>A0A1S1Z034_FLAPC</name>
<dbReference type="InterPro" id="IPR036737">
    <property type="entry name" value="OmpA-like_sf"/>
</dbReference>
<dbReference type="AlphaFoldDB" id="A0A1S1Z034"/>
<dbReference type="PROSITE" id="PS51123">
    <property type="entry name" value="OMPA_2"/>
    <property type="match status" value="1"/>
</dbReference>